<dbReference type="RefSeq" id="WP_185042330.1">
    <property type="nucleotide sequence ID" value="NZ_BAABFG010000005.1"/>
</dbReference>
<proteinExistence type="predicted"/>
<gene>
    <name evidence="1" type="ORF">BJY16_005355</name>
</gene>
<evidence type="ECO:0000313" key="1">
    <source>
        <dbReference type="EMBL" id="MBB4741896.1"/>
    </source>
</evidence>
<dbReference type="AlphaFoldDB" id="A0A7W7H0U4"/>
<reference evidence="1 2" key="1">
    <citation type="submission" date="2020-08" db="EMBL/GenBank/DDBJ databases">
        <title>Sequencing the genomes of 1000 actinobacteria strains.</title>
        <authorList>
            <person name="Klenk H.-P."/>
        </authorList>
    </citation>
    <scope>NUCLEOTIDE SEQUENCE [LARGE SCALE GENOMIC DNA]</scope>
    <source>
        <strain evidence="1 2">DSM 45809</strain>
    </source>
</reference>
<accession>A0A7W7H0U4</accession>
<evidence type="ECO:0000313" key="2">
    <source>
        <dbReference type="Proteomes" id="UP000546162"/>
    </source>
</evidence>
<comment type="caution">
    <text evidence="1">The sequence shown here is derived from an EMBL/GenBank/DDBJ whole genome shotgun (WGS) entry which is preliminary data.</text>
</comment>
<dbReference type="Proteomes" id="UP000546162">
    <property type="component" value="Unassembled WGS sequence"/>
</dbReference>
<sequence>MNKILTAVTALLRIKPAHALYCDFIGSRSCGTGCKFHYQCWYSPGYPAYDYWTSCKPHEC</sequence>
<dbReference type="EMBL" id="JACHNB010000001">
    <property type="protein sequence ID" value="MBB4741896.1"/>
    <property type="molecule type" value="Genomic_DNA"/>
</dbReference>
<name>A0A7W7H0U4_9ACTN</name>
<keyword evidence="2" id="KW-1185">Reference proteome</keyword>
<protein>
    <submittedName>
        <fullName evidence="1">Uncharacterized protein</fullName>
    </submittedName>
</protein>
<organism evidence="1 2">
    <name type="scientific">Actinoplanes octamycinicus</name>
    <dbReference type="NCBI Taxonomy" id="135948"/>
    <lineage>
        <taxon>Bacteria</taxon>
        <taxon>Bacillati</taxon>
        <taxon>Actinomycetota</taxon>
        <taxon>Actinomycetes</taxon>
        <taxon>Micromonosporales</taxon>
        <taxon>Micromonosporaceae</taxon>
        <taxon>Actinoplanes</taxon>
    </lineage>
</organism>